<dbReference type="SUPFAM" id="SSF51735">
    <property type="entry name" value="NAD(P)-binding Rossmann-fold domains"/>
    <property type="match status" value="1"/>
</dbReference>
<evidence type="ECO:0000259" key="11">
    <source>
        <dbReference type="Pfam" id="PF08436"/>
    </source>
</evidence>
<dbReference type="PANTHER" id="PTHR30525">
    <property type="entry name" value="1-DEOXY-D-XYLULOSE 5-PHOSPHATE REDUCTOISOMERASE"/>
    <property type="match status" value="1"/>
</dbReference>
<dbReference type="EMBL" id="AP025628">
    <property type="protein sequence ID" value="BDG59384.1"/>
    <property type="molecule type" value="Genomic_DNA"/>
</dbReference>
<feature type="binding site" evidence="9">
    <location>
        <position position="148"/>
    </location>
    <ligand>
        <name>Mn(2+)</name>
        <dbReference type="ChEBI" id="CHEBI:29035"/>
    </ligand>
</feature>
<feature type="binding site" evidence="9">
    <location>
        <position position="123"/>
    </location>
    <ligand>
        <name>1-deoxy-D-xylulose 5-phosphate</name>
        <dbReference type="ChEBI" id="CHEBI:57792"/>
    </ligand>
</feature>
<dbReference type="Pfam" id="PF08436">
    <property type="entry name" value="DXP_redisom_C"/>
    <property type="match status" value="1"/>
</dbReference>
<feature type="binding site" evidence="9">
    <location>
        <position position="36"/>
    </location>
    <ligand>
        <name>NADPH</name>
        <dbReference type="ChEBI" id="CHEBI:57783"/>
    </ligand>
</feature>
<feature type="binding site" evidence="9">
    <location>
        <position position="203"/>
    </location>
    <ligand>
        <name>NADPH</name>
        <dbReference type="ChEBI" id="CHEBI:57783"/>
    </ligand>
</feature>
<dbReference type="InterPro" id="IPR013512">
    <property type="entry name" value="DXP_reductoisomerase_N"/>
</dbReference>
<evidence type="ECO:0000256" key="1">
    <source>
        <dbReference type="ARBA" id="ARBA00005094"/>
    </source>
</evidence>
<dbReference type="Proteomes" id="UP001163687">
    <property type="component" value="Chromosome"/>
</dbReference>
<dbReference type="PANTHER" id="PTHR30525:SF0">
    <property type="entry name" value="1-DEOXY-D-XYLULOSE 5-PHOSPHATE REDUCTOISOMERASE, CHLOROPLASTIC"/>
    <property type="match status" value="1"/>
</dbReference>
<dbReference type="GO" id="GO:0030145">
    <property type="term" value="F:manganese ion binding"/>
    <property type="evidence" value="ECO:0007669"/>
    <property type="project" value="TreeGrafter"/>
</dbReference>
<sequence>MLAVSILGSTGSIGTQALDVIGRFPERYRVVALAAGSRVDLLAEQVRRFRPELAAVATPAAARRLADLLGPAAPEIAVGDEGLVAAATWPAAGAVLTAVVGTLGLRPTLAAIRAGKRILLANKETLVAAGELVMAEARARRVALIPVDSEHSALFQCLQGHPVEAVDRLILTGSGGPFRGWTRAQLAGVTPEQALRHPTWQMGRKITVDSATLMNKALELIEARWLFGVPAERIDVLIHPQSIVHSLVQFRDGSLLAQLGPTDMRLPIQYALSYPERLEAPVRPLDLATVGQLTFEVPDAATFPSLNYARAAVTMGGTLPAVMSAANEVAVERFLAGELSFTGIFRVVEGVMARHENRPHPDLEEILAADAWARRTARAFPGEDGEPARC</sequence>
<feature type="domain" description="DXP reductoisomerase C-terminal" evidence="12">
    <location>
        <begin position="259"/>
        <end position="375"/>
    </location>
</feature>
<dbReference type="HAMAP" id="MF_00183">
    <property type="entry name" value="DXP_reductoisom"/>
    <property type="match status" value="1"/>
</dbReference>
<dbReference type="PIRSF" id="PIRSF006205">
    <property type="entry name" value="Dxp_reductismrs"/>
    <property type="match status" value="1"/>
</dbReference>
<dbReference type="RefSeq" id="WP_264843518.1">
    <property type="nucleotide sequence ID" value="NZ_AP025628.1"/>
</dbReference>
<evidence type="ECO:0000256" key="8">
    <source>
        <dbReference type="ARBA" id="ARBA00048543"/>
    </source>
</evidence>
<feature type="binding site" evidence="9">
    <location>
        <position position="197"/>
    </location>
    <ligand>
        <name>1-deoxy-D-xylulose 5-phosphate</name>
        <dbReference type="ChEBI" id="CHEBI:57792"/>
    </ligand>
</feature>
<keyword evidence="6 9" id="KW-0464">Manganese</keyword>
<dbReference type="EC" id="1.1.1.267" evidence="9"/>
<keyword evidence="3 9" id="KW-0479">Metal-binding</keyword>
<comment type="cofactor">
    <cofactor evidence="9">
        <name>Mg(2+)</name>
        <dbReference type="ChEBI" id="CHEBI:18420"/>
    </cofactor>
    <cofactor evidence="9">
        <name>Mn(2+)</name>
        <dbReference type="ChEBI" id="CHEBI:29035"/>
    </cofactor>
</comment>
<dbReference type="KEGG" id="cmic:caldi_04740"/>
<feature type="binding site" evidence="9">
    <location>
        <position position="12"/>
    </location>
    <ligand>
        <name>NADPH</name>
        <dbReference type="ChEBI" id="CHEBI:57783"/>
    </ligand>
</feature>
<feature type="domain" description="1-deoxy-D-xylulose 5-phosphate reductoisomerase C-terminal" evidence="11">
    <location>
        <begin position="144"/>
        <end position="227"/>
    </location>
</feature>
<feature type="binding site" evidence="9">
    <location>
        <position position="216"/>
    </location>
    <ligand>
        <name>1-deoxy-D-xylulose 5-phosphate</name>
        <dbReference type="ChEBI" id="CHEBI:57792"/>
    </ligand>
</feature>
<evidence type="ECO:0000259" key="12">
    <source>
        <dbReference type="Pfam" id="PF13288"/>
    </source>
</evidence>
<evidence type="ECO:0000256" key="7">
    <source>
        <dbReference type="ARBA" id="ARBA00023229"/>
    </source>
</evidence>
<keyword evidence="5 9" id="KW-0560">Oxidoreductase</keyword>
<dbReference type="InterPro" id="IPR003821">
    <property type="entry name" value="DXP_reductoisomerase"/>
</dbReference>
<comment type="caution">
    <text evidence="9">Lacks conserved residue(s) required for the propagation of feature annotation.</text>
</comment>
<comment type="pathway">
    <text evidence="1 9">Isoprenoid biosynthesis; isopentenyl diphosphate biosynthesis via DXP pathway; isopentenyl diphosphate from 1-deoxy-D-xylulose 5-phosphate: step 1/6.</text>
</comment>
<dbReference type="NCBIfam" id="TIGR00243">
    <property type="entry name" value="Dxr"/>
    <property type="match status" value="1"/>
</dbReference>
<dbReference type="InterPro" id="IPR036291">
    <property type="entry name" value="NAD(P)-bd_dom_sf"/>
</dbReference>
<keyword evidence="14" id="KW-1185">Reference proteome</keyword>
<dbReference type="Pfam" id="PF02670">
    <property type="entry name" value="DXP_reductoisom"/>
    <property type="match status" value="1"/>
</dbReference>
<dbReference type="SUPFAM" id="SSF55347">
    <property type="entry name" value="Glyceraldehyde-3-phosphate dehydrogenase-like, C-terminal domain"/>
    <property type="match status" value="1"/>
</dbReference>
<keyword evidence="7 9" id="KW-0414">Isoprene biosynthesis</keyword>
<dbReference type="InterPro" id="IPR013644">
    <property type="entry name" value="DXP_reductoisomerase_C"/>
</dbReference>
<organism evidence="13 14">
    <name type="scientific">Caldinitratiruptor microaerophilus</name>
    <dbReference type="NCBI Taxonomy" id="671077"/>
    <lineage>
        <taxon>Bacteria</taxon>
        <taxon>Bacillati</taxon>
        <taxon>Bacillota</taxon>
        <taxon>Clostridia</taxon>
        <taxon>Eubacteriales</taxon>
        <taxon>Symbiobacteriaceae</taxon>
        <taxon>Caldinitratiruptor</taxon>
    </lineage>
</organism>
<evidence type="ECO:0000256" key="3">
    <source>
        <dbReference type="ARBA" id="ARBA00022723"/>
    </source>
</evidence>
<feature type="binding site" evidence="9">
    <location>
        <position position="219"/>
    </location>
    <ligand>
        <name>Mn(2+)</name>
        <dbReference type="ChEBI" id="CHEBI:29035"/>
    </ligand>
</feature>
<evidence type="ECO:0000256" key="9">
    <source>
        <dbReference type="HAMAP-Rule" id="MF_00183"/>
    </source>
</evidence>
<feature type="binding site" evidence="9">
    <location>
        <position position="150"/>
    </location>
    <ligand>
        <name>Mn(2+)</name>
        <dbReference type="ChEBI" id="CHEBI:29035"/>
    </ligand>
</feature>
<dbReference type="Gene3D" id="3.40.50.720">
    <property type="entry name" value="NAD(P)-binding Rossmann-like Domain"/>
    <property type="match status" value="1"/>
</dbReference>
<comment type="catalytic activity">
    <reaction evidence="8">
        <text>2-C-methyl-D-erythritol 4-phosphate + NADP(+) = 1-deoxy-D-xylulose 5-phosphate + NADPH + H(+)</text>
        <dbReference type="Rhea" id="RHEA:13717"/>
        <dbReference type="ChEBI" id="CHEBI:15378"/>
        <dbReference type="ChEBI" id="CHEBI:57783"/>
        <dbReference type="ChEBI" id="CHEBI:57792"/>
        <dbReference type="ChEBI" id="CHEBI:58262"/>
        <dbReference type="ChEBI" id="CHEBI:58349"/>
        <dbReference type="EC" id="1.1.1.267"/>
    </reaction>
    <physiologicalReaction direction="right-to-left" evidence="8">
        <dbReference type="Rhea" id="RHEA:13719"/>
    </physiologicalReaction>
</comment>
<comment type="function">
    <text evidence="9">Catalyzes the NADPH-dependent rearrangement and reduction of 1-deoxy-D-xylulose-5-phosphate (DXP) to 2-C-methyl-D-erythritol 4-phosphate (MEP).</text>
</comment>
<feature type="binding site" evidence="9">
    <location>
        <position position="13"/>
    </location>
    <ligand>
        <name>NADPH</name>
        <dbReference type="ChEBI" id="CHEBI:57783"/>
    </ligand>
</feature>
<feature type="binding site" evidence="9">
    <location>
        <position position="150"/>
    </location>
    <ligand>
        <name>1-deoxy-D-xylulose 5-phosphate</name>
        <dbReference type="ChEBI" id="CHEBI:57792"/>
    </ligand>
</feature>
<feature type="binding site" evidence="9">
    <location>
        <position position="219"/>
    </location>
    <ligand>
        <name>1-deoxy-D-xylulose 5-phosphate</name>
        <dbReference type="ChEBI" id="CHEBI:57792"/>
    </ligand>
</feature>
<dbReference type="GO" id="GO:0070402">
    <property type="term" value="F:NADPH binding"/>
    <property type="evidence" value="ECO:0007669"/>
    <property type="project" value="InterPro"/>
</dbReference>
<keyword evidence="4 9" id="KW-0521">NADP</keyword>
<feature type="binding site" evidence="9">
    <location>
        <position position="215"/>
    </location>
    <ligand>
        <name>1-deoxy-D-xylulose 5-phosphate</name>
        <dbReference type="ChEBI" id="CHEBI:57792"/>
    </ligand>
</feature>
<evidence type="ECO:0000256" key="4">
    <source>
        <dbReference type="ARBA" id="ARBA00022857"/>
    </source>
</evidence>
<reference evidence="13" key="1">
    <citation type="submission" date="2022-03" db="EMBL/GenBank/DDBJ databases">
        <title>Complete genome sequence of Caldinitratiruptor microaerophilus.</title>
        <authorList>
            <person name="Mukaiyama R."/>
            <person name="Nishiyama T."/>
            <person name="Ueda K."/>
        </authorList>
    </citation>
    <scope>NUCLEOTIDE SEQUENCE</scope>
    <source>
        <strain evidence="13">JCM 16183</strain>
    </source>
</reference>
<feature type="binding site" evidence="9">
    <location>
        <position position="11"/>
    </location>
    <ligand>
        <name>NADPH</name>
        <dbReference type="ChEBI" id="CHEBI:57783"/>
    </ligand>
</feature>
<evidence type="ECO:0000313" key="14">
    <source>
        <dbReference type="Proteomes" id="UP001163687"/>
    </source>
</evidence>
<dbReference type="InterPro" id="IPR026877">
    <property type="entry name" value="DXPR_C"/>
</dbReference>
<dbReference type="SUPFAM" id="SSF69055">
    <property type="entry name" value="1-deoxy-D-xylulose-5-phosphate reductoisomerase, C-terminal domain"/>
    <property type="match status" value="1"/>
</dbReference>
<dbReference type="NCBIfam" id="NF009114">
    <property type="entry name" value="PRK12464.1"/>
    <property type="match status" value="1"/>
</dbReference>
<evidence type="ECO:0000256" key="6">
    <source>
        <dbReference type="ARBA" id="ARBA00023211"/>
    </source>
</evidence>
<dbReference type="AlphaFoldDB" id="A0AA35CI04"/>
<feature type="domain" description="1-deoxy-D-xylulose 5-phosphate reductoisomerase N-terminal" evidence="10">
    <location>
        <begin position="4"/>
        <end position="130"/>
    </location>
</feature>
<feature type="binding site" evidence="9">
    <location>
        <position position="174"/>
    </location>
    <ligand>
        <name>1-deoxy-D-xylulose 5-phosphate</name>
        <dbReference type="ChEBI" id="CHEBI:57792"/>
    </ligand>
</feature>
<dbReference type="Pfam" id="PF13288">
    <property type="entry name" value="DXPR_C"/>
    <property type="match status" value="1"/>
</dbReference>
<proteinExistence type="inferred from homology"/>
<feature type="binding site" evidence="9">
    <location>
        <position position="10"/>
    </location>
    <ligand>
        <name>NADPH</name>
        <dbReference type="ChEBI" id="CHEBI:57783"/>
    </ligand>
</feature>
<evidence type="ECO:0000256" key="5">
    <source>
        <dbReference type="ARBA" id="ARBA00023002"/>
    </source>
</evidence>
<feature type="binding site" evidence="9">
    <location>
        <position position="122"/>
    </location>
    <ligand>
        <name>NADPH</name>
        <dbReference type="ChEBI" id="CHEBI:57783"/>
    </ligand>
</feature>
<gene>
    <name evidence="9 13" type="primary">dxr</name>
    <name evidence="13" type="ORF">caldi_04740</name>
</gene>
<comment type="similarity">
    <text evidence="2 9">Belongs to the DXR family.</text>
</comment>
<evidence type="ECO:0000259" key="10">
    <source>
        <dbReference type="Pfam" id="PF02670"/>
    </source>
</evidence>
<accession>A0AA35CI04</accession>
<evidence type="ECO:0000256" key="2">
    <source>
        <dbReference type="ARBA" id="ARBA00006825"/>
    </source>
</evidence>
<name>A0AA35CI04_9FIRM</name>
<dbReference type="Gene3D" id="1.10.1740.10">
    <property type="match status" value="1"/>
</dbReference>
<protein>
    <recommendedName>
        <fullName evidence="9">1-deoxy-D-xylulose 5-phosphate reductoisomerase</fullName>
        <shortName evidence="9">DXP reductoisomerase</shortName>
        <ecNumber evidence="9">1.1.1.267</ecNumber>
    </recommendedName>
    <alternativeName>
        <fullName evidence="9">1-deoxyxylulose-5-phosphate reductoisomerase</fullName>
    </alternativeName>
    <alternativeName>
        <fullName evidence="9">2-C-methyl-D-erythritol 4-phosphate synthase</fullName>
    </alternativeName>
</protein>
<dbReference type="InterPro" id="IPR036169">
    <property type="entry name" value="DXPR_C_sf"/>
</dbReference>
<evidence type="ECO:0000313" key="13">
    <source>
        <dbReference type="EMBL" id="BDG59384.1"/>
    </source>
</evidence>
<keyword evidence="9" id="KW-0460">Magnesium</keyword>
<dbReference type="GO" id="GO:0030604">
    <property type="term" value="F:1-deoxy-D-xylulose-5-phosphate reductoisomerase activity"/>
    <property type="evidence" value="ECO:0007669"/>
    <property type="project" value="UniProtKB-UniRule"/>
</dbReference>
<dbReference type="GO" id="GO:0051484">
    <property type="term" value="P:isopentenyl diphosphate biosynthetic process, methylerythritol 4-phosphate pathway involved in terpenoid biosynthetic process"/>
    <property type="evidence" value="ECO:0007669"/>
    <property type="project" value="TreeGrafter"/>
</dbReference>
<feature type="binding site" evidence="9">
    <location>
        <position position="210"/>
    </location>
    <ligand>
        <name>1-deoxy-D-xylulose 5-phosphate</name>
        <dbReference type="ChEBI" id="CHEBI:57792"/>
    </ligand>
</feature>
<feature type="binding site" evidence="9">
    <location>
        <position position="124"/>
    </location>
    <ligand>
        <name>NADPH</name>
        <dbReference type="ChEBI" id="CHEBI:57783"/>
    </ligand>
</feature>
<feature type="binding site" evidence="9">
    <location>
        <position position="149"/>
    </location>
    <ligand>
        <name>1-deoxy-D-xylulose 5-phosphate</name>
        <dbReference type="ChEBI" id="CHEBI:57792"/>
    </ligand>
</feature>
<dbReference type="FunFam" id="3.40.50.720:FF:000045">
    <property type="entry name" value="1-deoxy-D-xylulose 5-phosphate reductoisomerase"/>
    <property type="match status" value="1"/>
</dbReference>